<dbReference type="GeneID" id="68917357"/>
<organism evidence="1 2">
    <name type="scientific">Caenorhabditis briggsae</name>
    <dbReference type="NCBI Taxonomy" id="6238"/>
    <lineage>
        <taxon>Eukaryota</taxon>
        <taxon>Metazoa</taxon>
        <taxon>Ecdysozoa</taxon>
        <taxon>Nematoda</taxon>
        <taxon>Chromadorea</taxon>
        <taxon>Rhabditida</taxon>
        <taxon>Rhabditina</taxon>
        <taxon>Rhabditomorpha</taxon>
        <taxon>Rhabditoidea</taxon>
        <taxon>Rhabditidae</taxon>
        <taxon>Peloderinae</taxon>
        <taxon>Caenorhabditis</taxon>
    </lineage>
</organism>
<accession>B6IHN0</accession>
<dbReference type="InParanoid" id="B6IHN0"/>
<keyword evidence="2" id="KW-1185">Reference proteome</keyword>
<dbReference type="AlphaFoldDB" id="B6IHN0"/>
<dbReference type="EMBL" id="HE601459">
    <property type="protein sequence ID" value="CAR99386.1"/>
    <property type="molecule type" value="Genomic_DNA"/>
</dbReference>
<reference evidence="1 2" key="2">
    <citation type="journal article" date="2011" name="PLoS Genet.">
        <title>Caenorhabditis briggsae recombinant inbred line genotypes reveal inter-strain incompatibility and the evolution of recombination.</title>
        <authorList>
            <person name="Ross J.A."/>
            <person name="Koboldt D.C."/>
            <person name="Staisch J.E."/>
            <person name="Chamberlin H.M."/>
            <person name="Gupta B.P."/>
            <person name="Miller R.D."/>
            <person name="Baird S.E."/>
            <person name="Haag E.S."/>
        </authorList>
    </citation>
    <scope>NUCLEOTIDE SEQUENCE [LARGE SCALE GENOMIC DNA]</scope>
    <source>
        <strain evidence="1 2">AF16</strain>
    </source>
</reference>
<dbReference type="Proteomes" id="UP000008549">
    <property type="component" value="Unassembled WGS sequence"/>
</dbReference>
<sequence length="64" mass="7571">MFVIHRKHFEIFFPGKNSEISAAELKKSSKKFKPMACQILPFPPRRYTTLRWISSPNAYKKEGR</sequence>
<dbReference type="RefSeq" id="XP_045098949.1">
    <property type="nucleotide sequence ID" value="XM_045244135.1"/>
</dbReference>
<protein>
    <submittedName>
        <fullName evidence="1">Protein CBG25875</fullName>
    </submittedName>
</protein>
<dbReference type="KEGG" id="cbr:CBG_25875"/>
<evidence type="ECO:0000313" key="1">
    <source>
        <dbReference type="EMBL" id="CAR99386.1"/>
    </source>
</evidence>
<evidence type="ECO:0000313" key="2">
    <source>
        <dbReference type="Proteomes" id="UP000008549"/>
    </source>
</evidence>
<dbReference type="HOGENOM" id="CLU_2869687_0_0_1"/>
<name>B6IHN0_CAEBR</name>
<proteinExistence type="predicted"/>
<reference evidence="1 2" key="1">
    <citation type="journal article" date="2003" name="PLoS Biol.">
        <title>The genome sequence of Caenorhabditis briggsae: a platform for comparative genomics.</title>
        <authorList>
            <person name="Stein L.D."/>
            <person name="Bao Z."/>
            <person name="Blasiar D."/>
            <person name="Blumenthal T."/>
            <person name="Brent M.R."/>
            <person name="Chen N."/>
            <person name="Chinwalla A."/>
            <person name="Clarke L."/>
            <person name="Clee C."/>
            <person name="Coghlan A."/>
            <person name="Coulson A."/>
            <person name="D'Eustachio P."/>
            <person name="Fitch D.H."/>
            <person name="Fulton L.A."/>
            <person name="Fulton R.E."/>
            <person name="Griffiths-Jones S."/>
            <person name="Harris T.W."/>
            <person name="Hillier L.W."/>
            <person name="Kamath R."/>
            <person name="Kuwabara P.E."/>
            <person name="Mardis E.R."/>
            <person name="Marra M.A."/>
            <person name="Miner T.L."/>
            <person name="Minx P."/>
            <person name="Mullikin J.C."/>
            <person name="Plumb R.W."/>
            <person name="Rogers J."/>
            <person name="Schein J.E."/>
            <person name="Sohrmann M."/>
            <person name="Spieth J."/>
            <person name="Stajich J.E."/>
            <person name="Wei C."/>
            <person name="Willey D."/>
            <person name="Wilson R.K."/>
            <person name="Durbin R."/>
            <person name="Waterston R.H."/>
        </authorList>
    </citation>
    <scope>NUCLEOTIDE SEQUENCE [LARGE SCALE GENOMIC DNA]</scope>
    <source>
        <strain evidence="1 2">AF16</strain>
    </source>
</reference>
<gene>
    <name evidence="1" type="ORF">CBG25875</name>
    <name evidence="1" type="ORF">CBG_25875</name>
</gene>
<dbReference type="CTD" id="68917357"/>